<evidence type="ECO:0000313" key="6">
    <source>
        <dbReference type="Proteomes" id="UP000291981"/>
    </source>
</evidence>
<dbReference type="InterPro" id="IPR003439">
    <property type="entry name" value="ABC_transporter-like_ATP-bd"/>
</dbReference>
<evidence type="ECO:0000256" key="3">
    <source>
        <dbReference type="ARBA" id="ARBA00022840"/>
    </source>
</evidence>
<protein>
    <submittedName>
        <fullName evidence="5">ABC transporter ATP-binding protein</fullName>
    </submittedName>
</protein>
<keyword evidence="1" id="KW-0813">Transport</keyword>
<dbReference type="Proteomes" id="UP000291981">
    <property type="component" value="Unassembled WGS sequence"/>
</dbReference>
<feature type="domain" description="ABC transporter" evidence="4">
    <location>
        <begin position="2"/>
        <end position="234"/>
    </location>
</feature>
<dbReference type="SUPFAM" id="SSF52540">
    <property type="entry name" value="P-loop containing nucleoside triphosphate hydrolases"/>
    <property type="match status" value="1"/>
</dbReference>
<dbReference type="InterPro" id="IPR003593">
    <property type="entry name" value="AAA+_ATPase"/>
</dbReference>
<dbReference type="SMART" id="SM00382">
    <property type="entry name" value="AAA"/>
    <property type="match status" value="1"/>
</dbReference>
<comment type="caution">
    <text evidence="5">The sequence shown here is derived from an EMBL/GenBank/DDBJ whole genome shotgun (WGS) entry which is preliminary data.</text>
</comment>
<evidence type="ECO:0000259" key="4">
    <source>
        <dbReference type="PROSITE" id="PS50893"/>
    </source>
</evidence>
<dbReference type="OrthoDB" id="9802264at2"/>
<reference evidence="5 6" key="1">
    <citation type="submission" date="2019-02" db="EMBL/GenBank/DDBJ databases">
        <title>Draft genome sequence of Muricauda sp. 176CP4-71.</title>
        <authorList>
            <person name="Park J.-S."/>
        </authorList>
    </citation>
    <scope>NUCLEOTIDE SEQUENCE [LARGE SCALE GENOMIC DNA]</scope>
    <source>
        <strain evidence="5 6">176CP4-71</strain>
    </source>
</reference>
<keyword evidence="6" id="KW-1185">Reference proteome</keyword>
<dbReference type="InterPro" id="IPR017871">
    <property type="entry name" value="ABC_transporter-like_CS"/>
</dbReference>
<dbReference type="EMBL" id="SGIU01000002">
    <property type="protein sequence ID" value="TAI48210.1"/>
    <property type="molecule type" value="Genomic_DNA"/>
</dbReference>
<keyword evidence="3 5" id="KW-0067">ATP-binding</keyword>
<dbReference type="PROSITE" id="PS00211">
    <property type="entry name" value="ABC_TRANSPORTER_1"/>
    <property type="match status" value="1"/>
</dbReference>
<evidence type="ECO:0000313" key="5">
    <source>
        <dbReference type="EMBL" id="TAI48210.1"/>
    </source>
</evidence>
<name>A0A4V2HSK9_9FLAO</name>
<accession>A0A4V2HSK9</accession>
<dbReference type="Pfam" id="PF00005">
    <property type="entry name" value="ABC_tran"/>
    <property type="match status" value="1"/>
</dbReference>
<proteinExistence type="predicted"/>
<dbReference type="GO" id="GO:0016887">
    <property type="term" value="F:ATP hydrolysis activity"/>
    <property type="evidence" value="ECO:0007669"/>
    <property type="project" value="InterPro"/>
</dbReference>
<evidence type="ECO:0000256" key="2">
    <source>
        <dbReference type="ARBA" id="ARBA00022741"/>
    </source>
</evidence>
<organism evidence="5 6">
    <name type="scientific">Flagellimonas allohymeniacidonis</name>
    <dbReference type="NCBI Taxonomy" id="2517819"/>
    <lineage>
        <taxon>Bacteria</taxon>
        <taxon>Pseudomonadati</taxon>
        <taxon>Bacteroidota</taxon>
        <taxon>Flavobacteriia</taxon>
        <taxon>Flavobacteriales</taxon>
        <taxon>Flavobacteriaceae</taxon>
        <taxon>Flagellimonas</taxon>
    </lineage>
</organism>
<dbReference type="InterPro" id="IPR027417">
    <property type="entry name" value="P-loop_NTPase"/>
</dbReference>
<dbReference type="GO" id="GO:0005524">
    <property type="term" value="F:ATP binding"/>
    <property type="evidence" value="ECO:0007669"/>
    <property type="project" value="UniProtKB-KW"/>
</dbReference>
<evidence type="ECO:0000256" key="1">
    <source>
        <dbReference type="ARBA" id="ARBA00022448"/>
    </source>
</evidence>
<dbReference type="InterPro" id="IPR050093">
    <property type="entry name" value="ABC_SmlMolc_Importer"/>
</dbReference>
<dbReference type="PANTHER" id="PTHR42781:SF4">
    <property type="entry name" value="SPERMIDINE_PUTRESCINE IMPORT ATP-BINDING PROTEIN POTA"/>
    <property type="match status" value="1"/>
</dbReference>
<dbReference type="PANTHER" id="PTHR42781">
    <property type="entry name" value="SPERMIDINE/PUTRESCINE IMPORT ATP-BINDING PROTEIN POTA"/>
    <property type="match status" value="1"/>
</dbReference>
<dbReference type="Gene3D" id="3.40.50.300">
    <property type="entry name" value="P-loop containing nucleotide triphosphate hydrolases"/>
    <property type="match status" value="1"/>
</dbReference>
<dbReference type="PROSITE" id="PS50893">
    <property type="entry name" value="ABC_TRANSPORTER_2"/>
    <property type="match status" value="1"/>
</dbReference>
<keyword evidence="2" id="KW-0547">Nucleotide-binding</keyword>
<gene>
    <name evidence="5" type="ORF">EW142_13475</name>
</gene>
<sequence>MLRVRIDSFSYENQKILEDISFQVEKGEYIALMGESGSGKSTVLKIIYGLLHMEKGSIFWQDKQALGPNFNLVPGESYMKFLSQDFDLMPFTTVEENIAEHLSVFTRESHDTRVAELLQLIGLEAYAKTKVKNLSGGQQQRVALAKVLAQEPEVLLLDEPFGHIDNFKRNILRRNLFAYLKEKGITVVTASHDPNDVLPYADRMLVLKDGRAIAHNTTRELFENPPDYYVASLFGEVNQVPIQLLKAYAPMDKLVLIYPHEFKFSDASGLKVEVVNSYYKGTHFLNEGTTETGFSIYFNSPTPLSLGNIVFLNIPLEKVNLRLRPKDSD</sequence>
<dbReference type="AlphaFoldDB" id="A0A4V2HSK9"/>